<proteinExistence type="inferred from homology"/>
<dbReference type="Pfam" id="PF02812">
    <property type="entry name" value="ELFV_dehydrog_N"/>
    <property type="match status" value="1"/>
</dbReference>
<dbReference type="PROSITE" id="PS00074">
    <property type="entry name" value="GLFV_DEHYDROGENASE"/>
    <property type="match status" value="1"/>
</dbReference>
<name>A0ABN1QYS0_9ACTN</name>
<reference evidence="6 7" key="1">
    <citation type="journal article" date="2019" name="Int. J. Syst. Evol. Microbiol.">
        <title>The Global Catalogue of Microorganisms (GCM) 10K type strain sequencing project: providing services to taxonomists for standard genome sequencing and annotation.</title>
        <authorList>
            <consortium name="The Broad Institute Genomics Platform"/>
            <consortium name="The Broad Institute Genome Sequencing Center for Infectious Disease"/>
            <person name="Wu L."/>
            <person name="Ma J."/>
        </authorList>
    </citation>
    <scope>NUCLEOTIDE SEQUENCE [LARGE SCALE GENOMIC DNA]</scope>
    <source>
        <strain evidence="6 7">JCM 10696</strain>
    </source>
</reference>
<evidence type="ECO:0000313" key="6">
    <source>
        <dbReference type="EMBL" id="GAA0949320.1"/>
    </source>
</evidence>
<organism evidence="6 7">
    <name type="scientific">Actinocorallia libanotica</name>
    <dbReference type="NCBI Taxonomy" id="46162"/>
    <lineage>
        <taxon>Bacteria</taxon>
        <taxon>Bacillati</taxon>
        <taxon>Actinomycetota</taxon>
        <taxon>Actinomycetes</taxon>
        <taxon>Streptosporangiales</taxon>
        <taxon>Thermomonosporaceae</taxon>
        <taxon>Actinocorallia</taxon>
    </lineage>
</organism>
<keyword evidence="7" id="KW-1185">Reference proteome</keyword>
<dbReference type="InterPro" id="IPR036291">
    <property type="entry name" value="NAD(P)-bd_dom_sf"/>
</dbReference>
<dbReference type="InterPro" id="IPR016211">
    <property type="entry name" value="Glu/Phe/Leu/Val/Trp_DH_bac/arc"/>
</dbReference>
<evidence type="ECO:0000256" key="2">
    <source>
        <dbReference type="ARBA" id="ARBA00023002"/>
    </source>
</evidence>
<gene>
    <name evidence="6" type="ORF">GCM10009550_26580</name>
</gene>
<accession>A0ABN1QYS0</accession>
<dbReference type="CDD" id="cd01075">
    <property type="entry name" value="NAD_bind_Leu_Phe_Val_DH"/>
    <property type="match status" value="1"/>
</dbReference>
<dbReference type="PRINTS" id="PR00082">
    <property type="entry name" value="GLFDHDRGNASE"/>
</dbReference>
<keyword evidence="2 4" id="KW-0560">Oxidoreductase</keyword>
<dbReference type="InterPro" id="IPR046346">
    <property type="entry name" value="Aminoacid_DH-like_N_sf"/>
</dbReference>
<dbReference type="InterPro" id="IPR006095">
    <property type="entry name" value="Glu/Leu/Phe/Val/Trp_DH"/>
</dbReference>
<evidence type="ECO:0000313" key="7">
    <source>
        <dbReference type="Proteomes" id="UP001500665"/>
    </source>
</evidence>
<sequence>MTVFQGHEQVVFCEDRASGLRAIIAIHSTVLGPALGGTRFYPYASEEEALADVLELSRGMTYKNALAGLDHGGGKAVILGDPSRDKSEALLRAYGCYVQSLGGRYVTACDVGTYSPDMDHVARESRFVTGRTEAAGGAGDSSILTAFGVFQGMRAAARRVWGEPTLRGRTVGIQGVGKVGRRLADLLAEDGARLVIWDVDDAATARVVAAHPMTTVAADTAGLLAADLDVYAPCALGQALTDEVAATLQARIVCGAANNQLAHPGIEKTLAERGVLYAPDYVVNAGGVIQVADELEGFSMERARARAARIYDTTGRIFELAERDAVSPAVAADRLAERRMSEVGRLRSIWR</sequence>
<evidence type="ECO:0000256" key="1">
    <source>
        <dbReference type="ARBA" id="ARBA00006382"/>
    </source>
</evidence>
<dbReference type="InterPro" id="IPR006097">
    <property type="entry name" value="Glu/Leu/Phe/Val/Trp_DH_dimer"/>
</dbReference>
<dbReference type="SMART" id="SM00839">
    <property type="entry name" value="ELFV_dehydrog"/>
    <property type="match status" value="1"/>
</dbReference>
<evidence type="ECO:0000256" key="3">
    <source>
        <dbReference type="ARBA" id="ARBA00023027"/>
    </source>
</evidence>
<dbReference type="PANTHER" id="PTHR42722:SF1">
    <property type="entry name" value="VALINE DEHYDROGENASE"/>
    <property type="match status" value="1"/>
</dbReference>
<evidence type="ECO:0000256" key="4">
    <source>
        <dbReference type="RuleBase" id="RU004417"/>
    </source>
</evidence>
<comment type="similarity">
    <text evidence="1 4">Belongs to the Glu/Leu/Phe/Val dehydrogenases family.</text>
</comment>
<evidence type="ECO:0000259" key="5">
    <source>
        <dbReference type="SMART" id="SM00839"/>
    </source>
</evidence>
<dbReference type="SUPFAM" id="SSF51735">
    <property type="entry name" value="NAD(P)-binding Rossmann-fold domains"/>
    <property type="match status" value="1"/>
</dbReference>
<dbReference type="Pfam" id="PF00208">
    <property type="entry name" value="ELFV_dehydrog"/>
    <property type="match status" value="2"/>
</dbReference>
<dbReference type="PANTHER" id="PTHR42722">
    <property type="entry name" value="LEUCINE DEHYDROGENASE"/>
    <property type="match status" value="1"/>
</dbReference>
<dbReference type="RefSeq" id="WP_344240382.1">
    <property type="nucleotide sequence ID" value="NZ_BAAAHH010000008.1"/>
</dbReference>
<dbReference type="EMBL" id="BAAAHH010000008">
    <property type="protein sequence ID" value="GAA0949320.1"/>
    <property type="molecule type" value="Genomic_DNA"/>
</dbReference>
<protein>
    <submittedName>
        <fullName evidence="6">Glu/Leu/Phe/Val dehydrogenase dimerization domain-containing protein</fullName>
    </submittedName>
</protein>
<dbReference type="InterPro" id="IPR033524">
    <property type="entry name" value="Glu/Leu/Phe/Val_DH_AS"/>
</dbReference>
<dbReference type="SUPFAM" id="SSF53223">
    <property type="entry name" value="Aminoacid dehydrogenase-like, N-terminal domain"/>
    <property type="match status" value="1"/>
</dbReference>
<dbReference type="Gene3D" id="3.40.50.720">
    <property type="entry name" value="NAD(P)-binding Rossmann-like Domain"/>
    <property type="match status" value="1"/>
</dbReference>
<comment type="caution">
    <text evidence="6">The sequence shown here is derived from an EMBL/GenBank/DDBJ whole genome shotgun (WGS) entry which is preliminary data.</text>
</comment>
<dbReference type="Gene3D" id="3.40.50.10860">
    <property type="entry name" value="Leucine Dehydrogenase, chain A, domain 1"/>
    <property type="match status" value="1"/>
</dbReference>
<dbReference type="InterPro" id="IPR006096">
    <property type="entry name" value="Glu/Leu/Phe/Val/Trp_DH_C"/>
</dbReference>
<dbReference type="PIRSF" id="PIRSF000188">
    <property type="entry name" value="Phe_leu_dh"/>
    <property type="match status" value="1"/>
</dbReference>
<feature type="domain" description="Glutamate/phenylalanine/leucine/valine/L-tryptophan dehydrogenase C-terminal" evidence="5">
    <location>
        <begin position="139"/>
        <end position="348"/>
    </location>
</feature>
<keyword evidence="3" id="KW-0520">NAD</keyword>
<dbReference type="Proteomes" id="UP001500665">
    <property type="component" value="Unassembled WGS sequence"/>
</dbReference>